<dbReference type="EMBL" id="VFPA01000002">
    <property type="protein sequence ID" value="TQM11485.1"/>
    <property type="molecule type" value="Genomic_DNA"/>
</dbReference>
<dbReference type="AlphaFoldDB" id="A0A543DQA4"/>
<evidence type="ECO:0000313" key="4">
    <source>
        <dbReference type="Proteomes" id="UP000315677"/>
    </source>
</evidence>
<keyword evidence="2" id="KW-0812">Transmembrane</keyword>
<keyword evidence="3" id="KW-0670">Pyruvate</keyword>
<evidence type="ECO:0000256" key="1">
    <source>
        <dbReference type="SAM" id="MobiDB-lite"/>
    </source>
</evidence>
<dbReference type="PANTHER" id="PTHR42905">
    <property type="entry name" value="PHOSPHOENOLPYRUVATE CARBOXYLASE"/>
    <property type="match status" value="1"/>
</dbReference>
<comment type="caution">
    <text evidence="3">The sequence shown here is derived from an EMBL/GenBank/DDBJ whole genome shotgun (WGS) entry which is preliminary data.</text>
</comment>
<keyword evidence="2" id="KW-0472">Membrane</keyword>
<evidence type="ECO:0000313" key="3">
    <source>
        <dbReference type="EMBL" id="TQM11485.1"/>
    </source>
</evidence>
<dbReference type="InterPro" id="IPR040442">
    <property type="entry name" value="Pyrv_kinase-like_dom_sf"/>
</dbReference>
<dbReference type="RefSeq" id="WP_425468040.1">
    <property type="nucleotide sequence ID" value="NZ_VFPA01000002.1"/>
</dbReference>
<dbReference type="GO" id="GO:0003824">
    <property type="term" value="F:catalytic activity"/>
    <property type="evidence" value="ECO:0007669"/>
    <property type="project" value="InterPro"/>
</dbReference>
<feature type="region of interest" description="Disordered" evidence="1">
    <location>
        <begin position="154"/>
        <end position="215"/>
    </location>
</feature>
<accession>A0A543DQA4</accession>
<dbReference type="PANTHER" id="PTHR42905:SF16">
    <property type="entry name" value="CARBOXYPHOSPHONOENOLPYRUVATE PHOSPHONOMUTASE-LIKE PROTEIN (AFU_ORTHOLOGUE AFUA_5G07230)"/>
    <property type="match status" value="1"/>
</dbReference>
<gene>
    <name evidence="3" type="ORF">FB558_4048</name>
</gene>
<dbReference type="Pfam" id="PF13714">
    <property type="entry name" value="PEP_mutase"/>
    <property type="match status" value="1"/>
</dbReference>
<name>A0A543DQA4_9PSEU</name>
<reference evidence="3 4" key="1">
    <citation type="submission" date="2019-06" db="EMBL/GenBank/DDBJ databases">
        <title>Sequencing the genomes of 1000 actinobacteria strains.</title>
        <authorList>
            <person name="Klenk H.-P."/>
        </authorList>
    </citation>
    <scope>NUCLEOTIDE SEQUENCE [LARGE SCALE GENOMIC DNA]</scope>
    <source>
        <strain evidence="3 4">DSM 45301</strain>
    </source>
</reference>
<proteinExistence type="predicted"/>
<feature type="compositionally biased region" description="Basic and acidic residues" evidence="1">
    <location>
        <begin position="157"/>
        <end position="189"/>
    </location>
</feature>
<sequence length="215" mass="22223">MTATGTELADRLRALHVPGTPLVLPNVWDAAGARAVVAAGFPAVATASAAIAPTLGYDDHESTPPDEVFAAVARIAAAVDVPVTADIERSYRLPVEEIAARLLARAADTATSLFVALFNLSIALGAVAGAFAVDTITTATALWAGAGLVLAAGGRRPPADEPHRTTPKGTDHVAHHYEPDRLARPDRARPQPGRRPKAPTSCSSQASTPPTPRAR</sequence>
<keyword evidence="4" id="KW-1185">Reference proteome</keyword>
<evidence type="ECO:0000256" key="2">
    <source>
        <dbReference type="SAM" id="Phobius"/>
    </source>
</evidence>
<protein>
    <submittedName>
        <fullName evidence="3">Phosphoenolpyruvate phosphomutase-like protein</fullName>
    </submittedName>
</protein>
<dbReference type="InterPro" id="IPR015813">
    <property type="entry name" value="Pyrv/PenolPyrv_kinase-like_dom"/>
</dbReference>
<dbReference type="Proteomes" id="UP000315677">
    <property type="component" value="Unassembled WGS sequence"/>
</dbReference>
<dbReference type="Gene3D" id="3.20.20.60">
    <property type="entry name" value="Phosphoenolpyruvate-binding domains"/>
    <property type="match status" value="1"/>
</dbReference>
<feature type="transmembrane region" description="Helical" evidence="2">
    <location>
        <begin position="136"/>
        <end position="154"/>
    </location>
</feature>
<feature type="transmembrane region" description="Helical" evidence="2">
    <location>
        <begin position="110"/>
        <end position="130"/>
    </location>
</feature>
<dbReference type="SUPFAM" id="SSF51621">
    <property type="entry name" value="Phosphoenolpyruvate/pyruvate domain"/>
    <property type="match status" value="1"/>
</dbReference>
<keyword evidence="2" id="KW-1133">Transmembrane helix</keyword>
<organism evidence="3 4">
    <name type="scientific">Pseudonocardia kunmingensis</name>
    <dbReference type="NCBI Taxonomy" id="630975"/>
    <lineage>
        <taxon>Bacteria</taxon>
        <taxon>Bacillati</taxon>
        <taxon>Actinomycetota</taxon>
        <taxon>Actinomycetes</taxon>
        <taxon>Pseudonocardiales</taxon>
        <taxon>Pseudonocardiaceae</taxon>
        <taxon>Pseudonocardia</taxon>
    </lineage>
</organism>